<name>A0ABP7GB48_9ACTN</name>
<sequence length="334" mass="32242">MYTSAKVSAKALLIGLGAAGFVAMGAGAAGATPLPGDPLGAVNNTASQATSVLPQSNPVTAPLPGVLQGATSTVTGATGGALSEPQQLPSQLAGGAPTARNFSTPVDLDTVAPADGLSQPVAGRLPMANGESSDPLPVGRNLTIDGFSEPVRGILPEPNTLGEELGASNISQRSMAATDTSGLGDLPQVLGGVTGGAAQDGASRVQQANPQDLVGSVADTPVETTANSVATPLQDGGAVPATSQVTDTVSGVTDTLPTDRAAGTARQATDTVQQSLPAPTGAVGDSLGATTAVTGAATGRMAEHATTDPVGTATDATGLSGVADLAASKPVSVL</sequence>
<accession>A0ABP7GB48</accession>
<evidence type="ECO:0000256" key="2">
    <source>
        <dbReference type="SAM" id="SignalP"/>
    </source>
</evidence>
<comment type="caution">
    <text evidence="3">The sequence shown here is derived from an EMBL/GenBank/DDBJ whole genome shotgun (WGS) entry which is preliminary data.</text>
</comment>
<gene>
    <name evidence="3" type="ORF">GCM10022402_42020</name>
</gene>
<evidence type="ECO:0000256" key="1">
    <source>
        <dbReference type="SAM" id="MobiDB-lite"/>
    </source>
</evidence>
<feature type="chain" id="PRO_5045510563" description="GLTT repeat-containing protein" evidence="2">
    <location>
        <begin position="29"/>
        <end position="334"/>
    </location>
</feature>
<evidence type="ECO:0000313" key="3">
    <source>
        <dbReference type="EMBL" id="GAA3759692.1"/>
    </source>
</evidence>
<protein>
    <recommendedName>
        <fullName evidence="5">GLTT repeat-containing protein</fullName>
    </recommendedName>
</protein>
<feature type="compositionally biased region" description="Polar residues" evidence="1">
    <location>
        <begin position="266"/>
        <end position="277"/>
    </location>
</feature>
<feature type="region of interest" description="Disordered" evidence="1">
    <location>
        <begin position="230"/>
        <end position="287"/>
    </location>
</feature>
<evidence type="ECO:0000313" key="4">
    <source>
        <dbReference type="Proteomes" id="UP001500908"/>
    </source>
</evidence>
<evidence type="ECO:0008006" key="5">
    <source>
        <dbReference type="Google" id="ProtNLM"/>
    </source>
</evidence>
<dbReference type="EMBL" id="BAABDD010000029">
    <property type="protein sequence ID" value="GAA3759692.1"/>
    <property type="molecule type" value="Genomic_DNA"/>
</dbReference>
<feature type="compositionally biased region" description="Polar residues" evidence="1">
    <location>
        <begin position="241"/>
        <end position="256"/>
    </location>
</feature>
<dbReference type="Proteomes" id="UP001500908">
    <property type="component" value="Unassembled WGS sequence"/>
</dbReference>
<keyword evidence="4" id="KW-1185">Reference proteome</keyword>
<proteinExistence type="predicted"/>
<dbReference type="RefSeq" id="WP_344975256.1">
    <property type="nucleotide sequence ID" value="NZ_BAABDD010000029.1"/>
</dbReference>
<reference evidence="4" key="1">
    <citation type="journal article" date="2019" name="Int. J. Syst. Evol. Microbiol.">
        <title>The Global Catalogue of Microorganisms (GCM) 10K type strain sequencing project: providing services to taxonomists for standard genome sequencing and annotation.</title>
        <authorList>
            <consortium name="The Broad Institute Genomics Platform"/>
            <consortium name="The Broad Institute Genome Sequencing Center for Infectious Disease"/>
            <person name="Wu L."/>
            <person name="Ma J."/>
        </authorList>
    </citation>
    <scope>NUCLEOTIDE SEQUENCE [LARGE SCALE GENOMIC DNA]</scope>
    <source>
        <strain evidence="4">JCM 17137</strain>
    </source>
</reference>
<organism evidence="3 4">
    <name type="scientific">Salinactinospora qingdaonensis</name>
    <dbReference type="NCBI Taxonomy" id="702744"/>
    <lineage>
        <taxon>Bacteria</taxon>
        <taxon>Bacillati</taxon>
        <taxon>Actinomycetota</taxon>
        <taxon>Actinomycetes</taxon>
        <taxon>Streptosporangiales</taxon>
        <taxon>Nocardiopsidaceae</taxon>
        <taxon>Salinactinospora</taxon>
    </lineage>
</organism>
<keyword evidence="2" id="KW-0732">Signal</keyword>
<feature type="signal peptide" evidence="2">
    <location>
        <begin position="1"/>
        <end position="28"/>
    </location>
</feature>